<feature type="compositionally biased region" description="Basic and acidic residues" evidence="1">
    <location>
        <begin position="15"/>
        <end position="27"/>
    </location>
</feature>
<feature type="compositionally biased region" description="Basic and acidic residues" evidence="1">
    <location>
        <begin position="365"/>
        <end position="378"/>
    </location>
</feature>
<dbReference type="AlphaFoldDB" id="A0AAV5A3B3"/>
<feature type="compositionally biased region" description="Basic residues" evidence="1">
    <location>
        <begin position="534"/>
        <end position="544"/>
    </location>
</feature>
<gene>
    <name evidence="2" type="ORF">Clacol_001323</name>
</gene>
<feature type="compositionally biased region" description="Polar residues" evidence="1">
    <location>
        <begin position="94"/>
        <end position="108"/>
    </location>
</feature>
<organism evidence="2 3">
    <name type="scientific">Clathrus columnatus</name>
    <dbReference type="NCBI Taxonomy" id="1419009"/>
    <lineage>
        <taxon>Eukaryota</taxon>
        <taxon>Fungi</taxon>
        <taxon>Dikarya</taxon>
        <taxon>Basidiomycota</taxon>
        <taxon>Agaricomycotina</taxon>
        <taxon>Agaricomycetes</taxon>
        <taxon>Phallomycetidae</taxon>
        <taxon>Phallales</taxon>
        <taxon>Clathraceae</taxon>
        <taxon>Clathrus</taxon>
    </lineage>
</organism>
<evidence type="ECO:0000256" key="1">
    <source>
        <dbReference type="SAM" id="MobiDB-lite"/>
    </source>
</evidence>
<accession>A0AAV5A3B3</accession>
<feature type="region of interest" description="Disordered" evidence="1">
    <location>
        <begin position="332"/>
        <end position="544"/>
    </location>
</feature>
<feature type="region of interest" description="Disordered" evidence="1">
    <location>
        <begin position="292"/>
        <end position="320"/>
    </location>
</feature>
<feature type="compositionally biased region" description="Low complexity" evidence="1">
    <location>
        <begin position="398"/>
        <end position="414"/>
    </location>
</feature>
<feature type="compositionally biased region" description="Low complexity" evidence="1">
    <location>
        <begin position="519"/>
        <end position="528"/>
    </location>
</feature>
<feature type="compositionally biased region" description="Basic and acidic residues" evidence="1">
    <location>
        <begin position="447"/>
        <end position="460"/>
    </location>
</feature>
<feature type="compositionally biased region" description="Low complexity" evidence="1">
    <location>
        <begin position="175"/>
        <end position="187"/>
    </location>
</feature>
<protein>
    <recommendedName>
        <fullName evidence="4">Nuclear protein MDM1</fullName>
    </recommendedName>
</protein>
<feature type="compositionally biased region" description="Basic residues" evidence="1">
    <location>
        <begin position="355"/>
        <end position="364"/>
    </location>
</feature>
<feature type="compositionally biased region" description="Low complexity" evidence="1">
    <location>
        <begin position="50"/>
        <end position="61"/>
    </location>
</feature>
<reference evidence="2" key="1">
    <citation type="submission" date="2021-10" db="EMBL/GenBank/DDBJ databases">
        <title>De novo Genome Assembly of Clathrus columnatus (Basidiomycota, Fungi) Using Illumina and Nanopore Sequence Data.</title>
        <authorList>
            <person name="Ogiso-Tanaka E."/>
            <person name="Itagaki H."/>
            <person name="Hosoya T."/>
            <person name="Hosaka K."/>
        </authorList>
    </citation>
    <scope>NUCLEOTIDE SEQUENCE</scope>
    <source>
        <strain evidence="2">MO-923</strain>
    </source>
</reference>
<evidence type="ECO:0008006" key="4">
    <source>
        <dbReference type="Google" id="ProtNLM"/>
    </source>
</evidence>
<feature type="compositionally biased region" description="Polar residues" evidence="1">
    <location>
        <begin position="151"/>
        <end position="170"/>
    </location>
</feature>
<dbReference type="Proteomes" id="UP001050691">
    <property type="component" value="Unassembled WGS sequence"/>
</dbReference>
<dbReference type="EMBL" id="BPWL01000002">
    <property type="protein sequence ID" value="GJJ07123.1"/>
    <property type="molecule type" value="Genomic_DNA"/>
</dbReference>
<proteinExistence type="predicted"/>
<feature type="compositionally biased region" description="Pro residues" evidence="1">
    <location>
        <begin position="117"/>
        <end position="132"/>
    </location>
</feature>
<sequence length="544" mass="58450">MSASSTAALPLLNKGKREEREKFRATAENDEMTLGISKPRSHAHAGANSRRGGTPAPRGGAIADTNIKETSSSVPAPSAPNSSPSMLLNNASPVPSSSKLTLDASTKPSALPHENPSKPPYAPTTLPIPLPVTPIRKSNLSAKGKGKEQYMHTTPPQERPSTTSPIPTSHLTHRTSPSTTVPTTPKTAANDHPSDAETEVADDALSNAATEIVPFLPKLPRRLNLPPRRIPTPPLPAVKSIDFAYRPKPSLAGLPYRPVDPRWVVPRVPLPPGCDKVPGIPGAKERWIQEWEAKQDKPGGIYRTGRNRADGKPNPPPFISAIVTAEGVRGYTSQGWVSPSMKKPKPEEDRWRSSGGRHRHRKSKARGETSRPEGRKSNDTAGGLASVKRSPAPLLSQPVPRRALPAPPALSRGPVVTSTADQEVNPLSPGRKRRHADTELETDDGDEIRHSNTNLKHDNPGEQMEVDTVPPTTTNTRARTKAKLDVDAGSSTKPTVKTTSKRKTKSNGHPPESEPVEVPPNVASVASPTPRYSLRSHRNGKGRS</sequence>
<feature type="compositionally biased region" description="Low complexity" evidence="1">
    <location>
        <begin position="466"/>
        <end position="477"/>
    </location>
</feature>
<keyword evidence="3" id="KW-1185">Reference proteome</keyword>
<feature type="compositionally biased region" description="Low complexity" evidence="1">
    <location>
        <begin position="71"/>
        <end position="93"/>
    </location>
</feature>
<evidence type="ECO:0000313" key="3">
    <source>
        <dbReference type="Proteomes" id="UP001050691"/>
    </source>
</evidence>
<name>A0AAV5A3B3_9AGAM</name>
<evidence type="ECO:0000313" key="2">
    <source>
        <dbReference type="EMBL" id="GJJ07123.1"/>
    </source>
</evidence>
<feature type="region of interest" description="Disordered" evidence="1">
    <location>
        <begin position="1"/>
        <end position="204"/>
    </location>
</feature>
<comment type="caution">
    <text evidence="2">The sequence shown here is derived from an EMBL/GenBank/DDBJ whole genome shotgun (WGS) entry which is preliminary data.</text>
</comment>